<dbReference type="InterPro" id="IPR029044">
    <property type="entry name" value="Nucleotide-diphossugar_trans"/>
</dbReference>
<dbReference type="PANTHER" id="PTHR48090:SF7">
    <property type="entry name" value="RFBJ PROTEIN"/>
    <property type="match status" value="1"/>
</dbReference>
<dbReference type="PANTHER" id="PTHR48090">
    <property type="entry name" value="UNDECAPRENYL-PHOSPHATE 4-DEOXY-4-FORMAMIDO-L-ARABINOSE TRANSFERASE-RELATED"/>
    <property type="match status" value="1"/>
</dbReference>
<proteinExistence type="predicted"/>
<keyword evidence="4" id="KW-0808">Transferase</keyword>
<dbReference type="AlphaFoldDB" id="A0A2T0WWC3"/>
<evidence type="ECO:0000259" key="3">
    <source>
        <dbReference type="Pfam" id="PF26629"/>
    </source>
</evidence>
<dbReference type="RefSeq" id="WP_106263530.1">
    <property type="nucleotide sequence ID" value="NZ_PVTQ01000004.1"/>
</dbReference>
<feature type="transmembrane region" description="Helical" evidence="1">
    <location>
        <begin position="270"/>
        <end position="292"/>
    </location>
</feature>
<reference evidence="4 5" key="1">
    <citation type="submission" date="2018-03" db="EMBL/GenBank/DDBJ databases">
        <title>Genomic Encyclopedia of Archaeal and Bacterial Type Strains, Phase II (KMG-II): from individual species to whole genera.</title>
        <authorList>
            <person name="Goeker M."/>
        </authorList>
    </citation>
    <scope>NUCLEOTIDE SEQUENCE [LARGE SCALE GENOMIC DNA]</scope>
    <source>
        <strain evidence="4 5">DSM 100212</strain>
    </source>
</reference>
<dbReference type="InterPro" id="IPR050256">
    <property type="entry name" value="Glycosyltransferase_2"/>
</dbReference>
<evidence type="ECO:0000313" key="4">
    <source>
        <dbReference type="EMBL" id="PRY90990.1"/>
    </source>
</evidence>
<comment type="caution">
    <text evidence="4">The sequence shown here is derived from an EMBL/GenBank/DDBJ whole genome shotgun (WGS) entry which is preliminary data.</text>
</comment>
<keyword evidence="1" id="KW-1133">Transmembrane helix</keyword>
<dbReference type="Pfam" id="PF26629">
    <property type="entry name" value="GT2_TM_C"/>
    <property type="match status" value="1"/>
</dbReference>
<dbReference type="SUPFAM" id="SSF53448">
    <property type="entry name" value="Nucleotide-diphospho-sugar transferases"/>
    <property type="match status" value="1"/>
</dbReference>
<evidence type="ECO:0000256" key="1">
    <source>
        <dbReference type="SAM" id="Phobius"/>
    </source>
</evidence>
<dbReference type="InterPro" id="IPR058718">
    <property type="entry name" value="Agl6_TM_C"/>
</dbReference>
<keyword evidence="5" id="KW-1185">Reference proteome</keyword>
<keyword evidence="1" id="KW-0472">Membrane</keyword>
<feature type="transmembrane region" description="Helical" evidence="1">
    <location>
        <begin position="312"/>
        <end position="336"/>
    </location>
</feature>
<dbReference type="Pfam" id="PF00535">
    <property type="entry name" value="Glycos_transf_2"/>
    <property type="match status" value="1"/>
</dbReference>
<feature type="transmembrane region" description="Helical" evidence="1">
    <location>
        <begin position="237"/>
        <end position="258"/>
    </location>
</feature>
<evidence type="ECO:0000259" key="2">
    <source>
        <dbReference type="Pfam" id="PF00535"/>
    </source>
</evidence>
<accession>A0A2T0WWC3</accession>
<dbReference type="InterPro" id="IPR001173">
    <property type="entry name" value="Glyco_trans_2-like"/>
</dbReference>
<evidence type="ECO:0000313" key="5">
    <source>
        <dbReference type="Proteomes" id="UP000238392"/>
    </source>
</evidence>
<name>A0A2T0WWC3_9RHOB</name>
<dbReference type="Proteomes" id="UP000238392">
    <property type="component" value="Unassembled WGS sequence"/>
</dbReference>
<dbReference type="OrthoDB" id="3177103at2"/>
<feature type="transmembrane region" description="Helical" evidence="1">
    <location>
        <begin position="356"/>
        <end position="384"/>
    </location>
</feature>
<feature type="domain" description="Glycosyltransferase 2-like" evidence="2">
    <location>
        <begin position="12"/>
        <end position="169"/>
    </location>
</feature>
<organism evidence="4 5">
    <name type="scientific">Donghicola tyrosinivorans</name>
    <dbReference type="NCBI Taxonomy" id="1652492"/>
    <lineage>
        <taxon>Bacteria</taxon>
        <taxon>Pseudomonadati</taxon>
        <taxon>Pseudomonadota</taxon>
        <taxon>Alphaproteobacteria</taxon>
        <taxon>Rhodobacterales</taxon>
        <taxon>Roseobacteraceae</taxon>
        <taxon>Donghicola</taxon>
    </lineage>
</organism>
<feature type="domain" description="Low-salt glycan biosynthesis hexosyltransferase Agl6 C-terminal transmembrane region" evidence="3">
    <location>
        <begin position="292"/>
        <end position="382"/>
    </location>
</feature>
<dbReference type="GO" id="GO:0016740">
    <property type="term" value="F:transferase activity"/>
    <property type="evidence" value="ECO:0007669"/>
    <property type="project" value="UniProtKB-KW"/>
</dbReference>
<dbReference type="EMBL" id="PVTQ01000004">
    <property type="protein sequence ID" value="PRY90990.1"/>
    <property type="molecule type" value="Genomic_DNA"/>
</dbReference>
<keyword evidence="1" id="KW-0812">Transmembrane</keyword>
<gene>
    <name evidence="4" type="ORF">CLV74_1042</name>
</gene>
<dbReference type="Gene3D" id="3.90.550.10">
    <property type="entry name" value="Spore Coat Polysaccharide Biosynthesis Protein SpsA, Chain A"/>
    <property type="match status" value="1"/>
</dbReference>
<protein>
    <submittedName>
        <fullName evidence="4">Glycosyltransferase involved in cell wall biosynthesis</fullName>
    </submittedName>
</protein>
<dbReference type="CDD" id="cd04179">
    <property type="entry name" value="DPM_DPG-synthase_like"/>
    <property type="match status" value="1"/>
</dbReference>
<sequence>MYDLSTSQLELSIVIPCLNEAETLAICIQKAKAFLSNSAVSGEVVIADNGSTDGSQAIAEAEGARVVAVPRRGYGAALIGGIEAAQGKYVIMGDADDSYDFSALMPFVERLRGGADIVMGNRFKGGIAEGAMPFLHRYLGNPVLSWLGRLFFKVPTGDFHCGLRGFSRERVRALNLRTTGMEFASEMVVCASLEKYRIEEVPTTLAKDGRSRPPHLRTWRDGWRHLSFLLMYSPRWLFLYPGLALSAIGLLAGFLLFPGHFSVGSVTFDIHTFIVTSFLLVLGVQAISFAVLSRKFVSSHQMMPPSQLSSILNALTLERLLIVAAILFFGGLAGLLNCTLQWSSSGFGPLEYSQMLRVLIASMTAMIIGGQLAFTAFLSGIVAIPTR</sequence>